<protein>
    <submittedName>
        <fullName evidence="2">Imidazolonepropionase</fullName>
        <ecNumber evidence="2">3.5.2.7</ecNumber>
    </submittedName>
</protein>
<gene>
    <name evidence="2" type="primary">hutI_1</name>
    <name evidence="2" type="ORF">ENSA5_34700</name>
</gene>
<dbReference type="SUPFAM" id="SSF51338">
    <property type="entry name" value="Composite domain of metallo-dependent hydrolases"/>
    <property type="match status" value="1"/>
</dbReference>
<dbReference type="PANTHER" id="PTHR43135">
    <property type="entry name" value="ALPHA-D-RIBOSE 1-METHYLPHOSPHONATE 5-TRIPHOSPHATE DIPHOSPHATASE"/>
    <property type="match status" value="1"/>
</dbReference>
<accession>A0A2S9XX13</accession>
<dbReference type="EMBL" id="PVNK01000160">
    <property type="protein sequence ID" value="PRP97406.1"/>
    <property type="molecule type" value="Genomic_DNA"/>
</dbReference>
<feature type="domain" description="Amidohydrolase-related" evidence="1">
    <location>
        <begin position="52"/>
        <end position="399"/>
    </location>
</feature>
<dbReference type="InterPro" id="IPR051781">
    <property type="entry name" value="Metallo-dep_Hydrolase"/>
</dbReference>
<dbReference type="InterPro" id="IPR011059">
    <property type="entry name" value="Metal-dep_hydrolase_composite"/>
</dbReference>
<dbReference type="Gene3D" id="3.20.20.140">
    <property type="entry name" value="Metal-dependent hydrolases"/>
    <property type="match status" value="1"/>
</dbReference>
<dbReference type="EC" id="3.5.2.7" evidence="2"/>
<reference evidence="2 3" key="1">
    <citation type="submission" date="2018-03" db="EMBL/GenBank/DDBJ databases">
        <title>Draft Genome Sequences of the Obligatory Marine Myxobacteria Enhygromyxa salina SWB005.</title>
        <authorList>
            <person name="Poehlein A."/>
            <person name="Moghaddam J.A."/>
            <person name="Harms H."/>
            <person name="Alanjari M."/>
            <person name="Koenig G.M."/>
            <person name="Daniel R."/>
            <person name="Schaeberle T.F."/>
        </authorList>
    </citation>
    <scope>NUCLEOTIDE SEQUENCE [LARGE SCALE GENOMIC DNA]</scope>
    <source>
        <strain evidence="2 3">SWB005</strain>
    </source>
</reference>
<dbReference type="InterPro" id="IPR057744">
    <property type="entry name" value="OTAase-like"/>
</dbReference>
<evidence type="ECO:0000313" key="3">
    <source>
        <dbReference type="Proteomes" id="UP000237968"/>
    </source>
</evidence>
<keyword evidence="2" id="KW-0378">Hydrolase</keyword>
<dbReference type="Pfam" id="PF01979">
    <property type="entry name" value="Amidohydro_1"/>
    <property type="match status" value="1"/>
</dbReference>
<dbReference type="Proteomes" id="UP000237968">
    <property type="component" value="Unassembled WGS sequence"/>
</dbReference>
<dbReference type="InterPro" id="IPR032466">
    <property type="entry name" value="Metal_Hydrolase"/>
</dbReference>
<organism evidence="2 3">
    <name type="scientific">Enhygromyxa salina</name>
    <dbReference type="NCBI Taxonomy" id="215803"/>
    <lineage>
        <taxon>Bacteria</taxon>
        <taxon>Pseudomonadati</taxon>
        <taxon>Myxococcota</taxon>
        <taxon>Polyangia</taxon>
        <taxon>Nannocystales</taxon>
        <taxon>Nannocystaceae</taxon>
        <taxon>Enhygromyxa</taxon>
    </lineage>
</organism>
<dbReference type="CDD" id="cd01299">
    <property type="entry name" value="Met_dep_hydrolase_A"/>
    <property type="match status" value="1"/>
</dbReference>
<dbReference type="Gene3D" id="2.30.40.10">
    <property type="entry name" value="Urease, subunit C, domain 1"/>
    <property type="match status" value="1"/>
</dbReference>
<name>A0A2S9XX13_9BACT</name>
<dbReference type="PANTHER" id="PTHR43135:SF3">
    <property type="entry name" value="ALPHA-D-RIBOSE 1-METHYLPHOSPHONATE 5-TRIPHOSPHATE DIPHOSPHATASE"/>
    <property type="match status" value="1"/>
</dbReference>
<evidence type="ECO:0000313" key="2">
    <source>
        <dbReference type="EMBL" id="PRP97406.1"/>
    </source>
</evidence>
<dbReference type="GO" id="GO:0050480">
    <property type="term" value="F:imidazolonepropionase activity"/>
    <property type="evidence" value="ECO:0007669"/>
    <property type="project" value="UniProtKB-EC"/>
</dbReference>
<dbReference type="AlphaFoldDB" id="A0A2S9XX13"/>
<proteinExistence type="predicted"/>
<dbReference type="SUPFAM" id="SSF51556">
    <property type="entry name" value="Metallo-dependent hydrolases"/>
    <property type="match status" value="1"/>
</dbReference>
<dbReference type="InterPro" id="IPR006680">
    <property type="entry name" value="Amidohydro-rel"/>
</dbReference>
<sequence>MLIDAGHLVVPSSGAVLADQRVLIEGQRILAIGPDLDAPPEAERIDLSDAWLLPGLIDCHTHLCFGVRPIRSDRQRELEASVLTYTASNSTAWRALQGAHNARAMLRAGFTTVRDLGNAGAWADSALARAIEEGLVPGPTMICSGKALTPSGGQYASGIVPPERPGLVGIDWTVADTRERMLAAMRENVAHGAKLIKVIVDDQRCGYTRDELAFVVEHARDAGLAVAAHCVTDAGTRRAALAGVSSIEHAVEASRETLELVRDHGVVLVGTELSQGYLEAAGAPPDHARELHEQVITRLRHAIELGVEMAFGSDIMSDIPGRDRGQLALTILDSYVEVGLAPLRAISMLTRDAAKLLGLDDDRGDLRVGLRADLVATSRDPLQDIRALRELRLVMQGGRVLALARRPP</sequence>
<comment type="caution">
    <text evidence="2">The sequence shown here is derived from an EMBL/GenBank/DDBJ whole genome shotgun (WGS) entry which is preliminary data.</text>
</comment>
<keyword evidence="3" id="KW-1185">Reference proteome</keyword>
<evidence type="ECO:0000259" key="1">
    <source>
        <dbReference type="Pfam" id="PF01979"/>
    </source>
</evidence>